<name>A0A4P9YAE1_ROZAC</name>
<keyword evidence="1" id="KW-1133">Transmembrane helix</keyword>
<reference evidence="3" key="1">
    <citation type="journal article" date="2018" name="Nat. Microbiol.">
        <title>Leveraging single-cell genomics to expand the fungal tree of life.</title>
        <authorList>
            <person name="Ahrendt S.R."/>
            <person name="Quandt C.A."/>
            <person name="Ciobanu D."/>
            <person name="Clum A."/>
            <person name="Salamov A."/>
            <person name="Andreopoulos B."/>
            <person name="Cheng J.F."/>
            <person name="Woyke T."/>
            <person name="Pelin A."/>
            <person name="Henrissat B."/>
            <person name="Reynolds N.K."/>
            <person name="Benny G.L."/>
            <person name="Smith M.E."/>
            <person name="James T.Y."/>
            <person name="Grigoriev I.V."/>
        </authorList>
    </citation>
    <scope>NUCLEOTIDE SEQUENCE [LARGE SCALE GENOMIC DNA]</scope>
    <source>
        <strain evidence="3">CSF55</strain>
    </source>
</reference>
<gene>
    <name evidence="2" type="ORF">ROZALSC1DRAFT_26030</name>
</gene>
<accession>A0A4P9YAE1</accession>
<dbReference type="AlphaFoldDB" id="A0A4P9YAE1"/>
<dbReference type="Proteomes" id="UP000281549">
    <property type="component" value="Unassembled WGS sequence"/>
</dbReference>
<protein>
    <submittedName>
        <fullName evidence="2">Uncharacterized protein</fullName>
    </submittedName>
</protein>
<dbReference type="EMBL" id="ML007661">
    <property type="protein sequence ID" value="RKP15802.1"/>
    <property type="molecule type" value="Genomic_DNA"/>
</dbReference>
<evidence type="ECO:0000313" key="2">
    <source>
        <dbReference type="EMBL" id="RKP15802.1"/>
    </source>
</evidence>
<evidence type="ECO:0000313" key="3">
    <source>
        <dbReference type="Proteomes" id="UP000281549"/>
    </source>
</evidence>
<sequence length="128" mass="14585">LYILFSNLLVKIGPIGALFIIHCNILHVYSVVSTVLYAFQTLVLAQAVLNARNQTLTGQTIARKKQNTFSYHAKVCAYSVRGTCEHSPTALYKLHHSEHKCDHFWFSSIRRPELSDPNPTLTKMLRKE</sequence>
<proteinExistence type="predicted"/>
<evidence type="ECO:0000256" key="1">
    <source>
        <dbReference type="SAM" id="Phobius"/>
    </source>
</evidence>
<feature type="non-terminal residue" evidence="2">
    <location>
        <position position="1"/>
    </location>
</feature>
<feature type="transmembrane region" description="Helical" evidence="1">
    <location>
        <begin position="12"/>
        <end position="39"/>
    </location>
</feature>
<keyword evidence="1" id="KW-0472">Membrane</keyword>
<keyword evidence="1" id="KW-0812">Transmembrane</keyword>
<organism evidence="2 3">
    <name type="scientific">Rozella allomycis (strain CSF55)</name>
    <dbReference type="NCBI Taxonomy" id="988480"/>
    <lineage>
        <taxon>Eukaryota</taxon>
        <taxon>Fungi</taxon>
        <taxon>Fungi incertae sedis</taxon>
        <taxon>Cryptomycota</taxon>
        <taxon>Cryptomycota incertae sedis</taxon>
        <taxon>Rozella</taxon>
    </lineage>
</organism>